<evidence type="ECO:0000256" key="5">
    <source>
        <dbReference type="SAM" id="Phobius"/>
    </source>
</evidence>
<feature type="transmembrane region" description="Helical" evidence="5">
    <location>
        <begin position="36"/>
        <end position="53"/>
    </location>
</feature>
<proteinExistence type="predicted"/>
<feature type="transmembrane region" description="Helical" evidence="5">
    <location>
        <begin position="12"/>
        <end position="30"/>
    </location>
</feature>
<gene>
    <name evidence="6" type="ORF">K7J14_02295</name>
    <name evidence="7" type="ORF">K7J14_06915</name>
</gene>
<keyword evidence="2 5" id="KW-0812">Transmembrane</keyword>
<dbReference type="Pfam" id="PF05101">
    <property type="entry name" value="VirB3"/>
    <property type="match status" value="1"/>
</dbReference>
<reference evidence="7" key="1">
    <citation type="submission" date="2021-08" db="EMBL/GenBank/DDBJ databases">
        <title>Comparative analyses of Brucepasteria parasyntrophica and Teretinema zuelzerae.</title>
        <authorList>
            <person name="Song Y."/>
            <person name="Brune A."/>
        </authorList>
    </citation>
    <scope>NUCLEOTIDE SEQUENCE</scope>
    <source>
        <strain evidence="7">DSM 1903</strain>
    </source>
</reference>
<sequence>MHRSLMQRDLVLGIPSMGMLILLLLGVFTMYILKQYYFGVIIAALYIAMRIMTKKDPYLIDILIEHVNQKDYLVP</sequence>
<keyword evidence="3 5" id="KW-1133">Transmembrane helix</keyword>
<comment type="caution">
    <text evidence="7">The sequence shown here is derived from an EMBL/GenBank/DDBJ whole genome shotgun (WGS) entry which is preliminary data.</text>
</comment>
<organism evidence="7 8">
    <name type="scientific">Teretinema zuelzerae</name>
    <dbReference type="NCBI Taxonomy" id="156"/>
    <lineage>
        <taxon>Bacteria</taxon>
        <taxon>Pseudomonadati</taxon>
        <taxon>Spirochaetota</taxon>
        <taxon>Spirochaetia</taxon>
        <taxon>Spirochaetales</taxon>
        <taxon>Treponemataceae</taxon>
        <taxon>Teretinema</taxon>
    </lineage>
</organism>
<dbReference type="AlphaFoldDB" id="A0AAE3JL19"/>
<evidence type="ECO:0000313" key="8">
    <source>
        <dbReference type="Proteomes" id="UP001198163"/>
    </source>
</evidence>
<protein>
    <submittedName>
        <fullName evidence="7">VirB3 family type IV secretion system protein</fullName>
    </submittedName>
</protein>
<dbReference type="EMBL" id="JAINWA010000001">
    <property type="protein sequence ID" value="MCD1653528.1"/>
    <property type="molecule type" value="Genomic_DNA"/>
</dbReference>
<evidence type="ECO:0000256" key="2">
    <source>
        <dbReference type="ARBA" id="ARBA00022692"/>
    </source>
</evidence>
<comment type="subcellular location">
    <subcellularLocation>
        <location evidence="1">Membrane</location>
    </subcellularLocation>
</comment>
<dbReference type="GO" id="GO:0016020">
    <property type="term" value="C:membrane"/>
    <property type="evidence" value="ECO:0007669"/>
    <property type="project" value="UniProtKB-SubCell"/>
</dbReference>
<evidence type="ECO:0000313" key="6">
    <source>
        <dbReference type="EMBL" id="MCD1653528.1"/>
    </source>
</evidence>
<keyword evidence="4 5" id="KW-0472">Membrane</keyword>
<dbReference type="EMBL" id="JAINWA010000001">
    <property type="protein sequence ID" value="MCD1654434.1"/>
    <property type="molecule type" value="Genomic_DNA"/>
</dbReference>
<evidence type="ECO:0000256" key="1">
    <source>
        <dbReference type="ARBA" id="ARBA00004370"/>
    </source>
</evidence>
<name>A0AAE3JL19_9SPIR</name>
<accession>A0AAE3JL19</accession>
<evidence type="ECO:0000256" key="4">
    <source>
        <dbReference type="ARBA" id="ARBA00023136"/>
    </source>
</evidence>
<dbReference type="Proteomes" id="UP001198163">
    <property type="component" value="Unassembled WGS sequence"/>
</dbReference>
<dbReference type="InterPro" id="IPR007792">
    <property type="entry name" value="T4SS_VirB3/TrbD/AvhB"/>
</dbReference>
<evidence type="ECO:0000256" key="3">
    <source>
        <dbReference type="ARBA" id="ARBA00022989"/>
    </source>
</evidence>
<keyword evidence="8" id="KW-1185">Reference proteome</keyword>
<evidence type="ECO:0000313" key="7">
    <source>
        <dbReference type="EMBL" id="MCD1654434.1"/>
    </source>
</evidence>